<dbReference type="AlphaFoldDB" id="Q5WJF4"/>
<dbReference type="STRING" id="66692.ABC0962"/>
<dbReference type="EMBL" id="AP006627">
    <property type="protein sequence ID" value="BAD63501.1"/>
    <property type="molecule type" value="Genomic_DNA"/>
</dbReference>
<feature type="transmembrane region" description="Helical" evidence="3">
    <location>
        <begin position="52"/>
        <end position="70"/>
    </location>
</feature>
<reference evidence="5 6" key="2">
    <citation type="journal article" date="1995" name="Appl. Microbiol. Biotechnol.">
        <title>Purification and properties of an alkaline protease from alkalophilic Bacillus sp. KSM-K16.</title>
        <authorList>
            <person name="Kobayashi T."/>
            <person name="Hakamada Y."/>
            <person name="Adachi S."/>
            <person name="Hitomi J."/>
            <person name="Yoshimatsu T."/>
            <person name="Koike K."/>
            <person name="Kawai S."/>
            <person name="Ito S."/>
        </authorList>
    </citation>
    <scope>NUCLEOTIDE SEQUENCE [LARGE SCALE GENOMIC DNA]</scope>
    <source>
        <strain evidence="5 6">KSM-K16</strain>
    </source>
</reference>
<proteinExistence type="predicted"/>
<evidence type="ECO:0000256" key="3">
    <source>
        <dbReference type="SAM" id="Phobius"/>
    </source>
</evidence>
<reference evidence="5 6" key="3">
    <citation type="journal article" date="1997" name="Protein Eng.">
        <title>High-resolution crystal structure of M-protease: phylogeny aided analysis of the high-alkaline adaptation mechanism.</title>
        <authorList>
            <person name="Shirai T."/>
            <person name="Suzuki A."/>
            <person name="Yamane T."/>
            <person name="Ashida T."/>
            <person name="Kobayashi T."/>
            <person name="Ito S."/>
        </authorList>
    </citation>
    <scope>NUCLEOTIDE SEQUENCE [LARGE SCALE GENOMIC DNA]</scope>
    <source>
        <strain evidence="5 6">KSM-K16</strain>
    </source>
</reference>
<dbReference type="KEGG" id="bcl:ABC0962"/>
<evidence type="ECO:0000256" key="1">
    <source>
        <dbReference type="ARBA" id="ARBA00022723"/>
    </source>
</evidence>
<dbReference type="SUPFAM" id="SSF56300">
    <property type="entry name" value="Metallo-dependent phosphatases"/>
    <property type="match status" value="1"/>
</dbReference>
<sequence>MVLIGCDDCLPIIHRKMRRLFCWAIMGAMPIIAGNNASLNFLYLMYRGGRSVIIFTLLAILVILLFYRGYKNTQHLVVNTVSASESDREANHSLCVLHISDMHLERISVTPDQLYKKLRHKRIDLIALTGDFADRKKSIPKMIPYLKTFSRLRPLYGMYAVFGNHDYWLKTPDFQDLKEVLEKHGCKTMQNENEAIIIDGKQLNIIGIDDAGSNREDIDKAFNGVANGYNLVLTHDPNIVLDMDHVSFDYLLAGHFHGGQIHWPKPYHLVKMGKLVRLKMVKGLHHHKGQPFYISEGLGQTGLNIRLGSRPEITLHHFALEVLTKNNSTLAG</sequence>
<dbReference type="GO" id="GO:0046872">
    <property type="term" value="F:metal ion binding"/>
    <property type="evidence" value="ECO:0007669"/>
    <property type="project" value="UniProtKB-KW"/>
</dbReference>
<dbReference type="GO" id="GO:0016020">
    <property type="term" value="C:membrane"/>
    <property type="evidence" value="ECO:0007669"/>
    <property type="project" value="GOC"/>
</dbReference>
<dbReference type="InterPro" id="IPR029052">
    <property type="entry name" value="Metallo-depent_PP-like"/>
</dbReference>
<protein>
    <submittedName>
        <fullName evidence="5">Phosphoesterase</fullName>
    </submittedName>
</protein>
<dbReference type="eggNOG" id="COG1408">
    <property type="taxonomic scope" value="Bacteria"/>
</dbReference>
<dbReference type="GO" id="GO:0008758">
    <property type="term" value="F:UDP-2,3-diacylglucosamine hydrolase activity"/>
    <property type="evidence" value="ECO:0007669"/>
    <property type="project" value="TreeGrafter"/>
</dbReference>
<keyword evidence="3" id="KW-0472">Membrane</keyword>
<keyword evidence="1" id="KW-0479">Metal-binding</keyword>
<dbReference type="GO" id="GO:0009245">
    <property type="term" value="P:lipid A biosynthetic process"/>
    <property type="evidence" value="ECO:0007669"/>
    <property type="project" value="TreeGrafter"/>
</dbReference>
<keyword evidence="3" id="KW-0812">Transmembrane</keyword>
<dbReference type="Pfam" id="PF00149">
    <property type="entry name" value="Metallophos"/>
    <property type="match status" value="1"/>
</dbReference>
<gene>
    <name evidence="5" type="ordered locus">ABC0962</name>
</gene>
<reference evidence="5 6" key="5">
    <citation type="journal article" date="2007" name="Extremophiles">
        <title>Intragenomic diversity of the V1 regions of 16S rRNA genes in high-alkaline protease-producing Bacillus clausii spp.</title>
        <authorList>
            <person name="Kageyama Y."/>
            <person name="Takaki Y."/>
            <person name="Shimamura S."/>
            <person name="Nishi S."/>
            <person name="Nogi Y."/>
            <person name="Uchimura K."/>
            <person name="Kobayashi T."/>
            <person name="Hitomi J."/>
            <person name="Ozaki K."/>
            <person name="Kawai S."/>
            <person name="Ito S."/>
            <person name="Horikoshi K."/>
        </authorList>
    </citation>
    <scope>NUCLEOTIDE SEQUENCE [LARGE SCALE GENOMIC DNA]</scope>
    <source>
        <strain evidence="5 6">KSM-K16</strain>
    </source>
</reference>
<dbReference type="Proteomes" id="UP000001168">
    <property type="component" value="Chromosome"/>
</dbReference>
<evidence type="ECO:0000256" key="2">
    <source>
        <dbReference type="ARBA" id="ARBA00022801"/>
    </source>
</evidence>
<dbReference type="PANTHER" id="PTHR31302:SF31">
    <property type="entry name" value="PHOSPHODIESTERASE YAEI"/>
    <property type="match status" value="1"/>
</dbReference>
<reference evidence="6" key="4">
    <citation type="submission" date="2003-10" db="EMBL/GenBank/DDBJ databases">
        <title>The complete genome sequence of the alkaliphilic Bacillus clausii KSM-K16.</title>
        <authorList>
            <person name="Takaki Y."/>
            <person name="Kageyama Y."/>
            <person name="Shimamura S."/>
            <person name="Suzuki H."/>
            <person name="Nishi S."/>
            <person name="Hatada Y."/>
            <person name="Kawai S."/>
            <person name="Ito S."/>
            <person name="Horikoshi K."/>
        </authorList>
    </citation>
    <scope>NUCLEOTIDE SEQUENCE [LARGE SCALE GENOMIC DNA]</scope>
    <source>
        <strain evidence="6">KSM-K16</strain>
    </source>
</reference>
<keyword evidence="2" id="KW-0378">Hydrolase</keyword>
<keyword evidence="3" id="KW-1133">Transmembrane helix</keyword>
<dbReference type="PANTHER" id="PTHR31302">
    <property type="entry name" value="TRANSMEMBRANE PROTEIN WITH METALLOPHOSPHOESTERASE DOMAIN-RELATED"/>
    <property type="match status" value="1"/>
</dbReference>
<feature type="transmembrane region" description="Helical" evidence="3">
    <location>
        <begin position="20"/>
        <end position="46"/>
    </location>
</feature>
<evidence type="ECO:0000313" key="6">
    <source>
        <dbReference type="Proteomes" id="UP000001168"/>
    </source>
</evidence>
<accession>Q5WJF4</accession>
<reference evidence="5 6" key="1">
    <citation type="journal article" date="1994" name="J. Ferment. Bioeng.">
        <title>Molecular cloning and nucleotide sequence of the gene for an alkaline protease from the alkalophilic Bacillus sp. KSM-K16.</title>
        <authorList>
            <person name="Hakamada Y."/>
            <person name="Kobayashi T."/>
            <person name="Hitomi J."/>
            <person name="Kawai S."/>
            <person name="Ito S."/>
        </authorList>
    </citation>
    <scope>NUCLEOTIDE SEQUENCE [LARGE SCALE GENOMIC DNA]</scope>
    <source>
        <strain evidence="5 6">KSM-K16</strain>
    </source>
</reference>
<organism evidence="5 6">
    <name type="scientific">Shouchella clausii (strain KSM-K16)</name>
    <name type="common">Alkalihalobacillus clausii</name>
    <dbReference type="NCBI Taxonomy" id="66692"/>
    <lineage>
        <taxon>Bacteria</taxon>
        <taxon>Bacillati</taxon>
        <taxon>Bacillota</taxon>
        <taxon>Bacilli</taxon>
        <taxon>Bacillales</taxon>
        <taxon>Bacillaceae</taxon>
        <taxon>Shouchella</taxon>
    </lineage>
</organism>
<evidence type="ECO:0000313" key="5">
    <source>
        <dbReference type="EMBL" id="BAD63501.1"/>
    </source>
</evidence>
<dbReference type="InterPro" id="IPR051158">
    <property type="entry name" value="Metallophosphoesterase_sf"/>
</dbReference>
<keyword evidence="6" id="KW-1185">Reference proteome</keyword>
<dbReference type="Gene3D" id="3.60.21.10">
    <property type="match status" value="1"/>
</dbReference>
<evidence type="ECO:0000259" key="4">
    <source>
        <dbReference type="Pfam" id="PF00149"/>
    </source>
</evidence>
<dbReference type="InterPro" id="IPR004843">
    <property type="entry name" value="Calcineurin-like_PHP"/>
</dbReference>
<feature type="domain" description="Calcineurin-like phosphoesterase" evidence="4">
    <location>
        <begin position="96"/>
        <end position="258"/>
    </location>
</feature>
<dbReference type="HOGENOM" id="CLU_025443_3_0_9"/>
<name>Q5WJF4_SHOC1</name>